<proteinExistence type="predicted"/>
<comment type="caution">
    <text evidence="1">The sequence shown here is derived from an EMBL/GenBank/DDBJ whole genome shotgun (WGS) entry which is preliminary data.</text>
</comment>
<evidence type="ECO:0000313" key="1">
    <source>
        <dbReference type="EMBL" id="CAD6494166.1"/>
    </source>
</evidence>
<dbReference type="Proteomes" id="UP000634805">
    <property type="component" value="Unassembled WGS sequence"/>
</dbReference>
<dbReference type="AlphaFoldDB" id="A0A811T9R2"/>
<protein>
    <submittedName>
        <fullName evidence="1">Uncharacterized protein</fullName>
    </submittedName>
</protein>
<organism evidence="1 2">
    <name type="scientific">Candidatus Argoarchaeum ethanivorans</name>
    <dbReference type="NCBI Taxonomy" id="2608793"/>
    <lineage>
        <taxon>Archaea</taxon>
        <taxon>Methanobacteriati</taxon>
        <taxon>Methanobacteriota</taxon>
        <taxon>Stenosarchaea group</taxon>
        <taxon>Methanomicrobia</taxon>
        <taxon>Methanosarcinales</taxon>
        <taxon>Methanosarcinales incertae sedis</taxon>
        <taxon>GOM Arc I cluster</taxon>
        <taxon>Candidatus Argoarchaeum</taxon>
    </lineage>
</organism>
<evidence type="ECO:0000313" key="2">
    <source>
        <dbReference type="Proteomes" id="UP000634805"/>
    </source>
</evidence>
<sequence length="63" mass="7289">MVLCGEYGNIGSEREIFAYFALTGKIPIIIGFKNVLERMILCINTIEGFVPEDTIEWRQQDRH</sequence>
<accession>A0A811T9R2</accession>
<reference evidence="1" key="1">
    <citation type="submission" date="2020-10" db="EMBL/GenBank/DDBJ databases">
        <authorList>
            <person name="Hahn C.J."/>
            <person name="Laso-Perez R."/>
            <person name="Vulcano F."/>
            <person name="Vaziourakis K.-M."/>
            <person name="Stokke R."/>
            <person name="Steen I.H."/>
            <person name="Teske A."/>
            <person name="Boetius A."/>
            <person name="Liebeke M."/>
            <person name="Amann R."/>
            <person name="Knittel K."/>
        </authorList>
    </citation>
    <scope>NUCLEOTIDE SEQUENCE</scope>
    <source>
        <strain evidence="1">Gfbio:e3339647-f889-4370-9287-4fb5cb688e4c:AG392D22_GoMArc1</strain>
    </source>
</reference>
<gene>
    <name evidence="1" type="ORF">EMLJLAPB_00725</name>
</gene>
<name>A0A811T9R2_9EURY</name>
<dbReference type="EMBL" id="CAJHIS010000018">
    <property type="protein sequence ID" value="CAD6494166.1"/>
    <property type="molecule type" value="Genomic_DNA"/>
</dbReference>